<evidence type="ECO:0000313" key="3">
    <source>
        <dbReference type="EMBL" id="MBK7675269.1"/>
    </source>
</evidence>
<feature type="domain" description="PKD" evidence="2">
    <location>
        <begin position="86"/>
        <end position="122"/>
    </location>
</feature>
<dbReference type="Gene3D" id="2.60.40.10">
    <property type="entry name" value="Immunoglobulins"/>
    <property type="match status" value="2"/>
</dbReference>
<dbReference type="PROSITE" id="PS50093">
    <property type="entry name" value="PKD"/>
    <property type="match status" value="1"/>
</dbReference>
<feature type="signal peptide" evidence="1">
    <location>
        <begin position="1"/>
        <end position="47"/>
    </location>
</feature>
<evidence type="ECO:0000313" key="4">
    <source>
        <dbReference type="Proteomes" id="UP000697998"/>
    </source>
</evidence>
<evidence type="ECO:0000256" key="1">
    <source>
        <dbReference type="SAM" id="SignalP"/>
    </source>
</evidence>
<dbReference type="InterPro" id="IPR013783">
    <property type="entry name" value="Ig-like_fold"/>
</dbReference>
<name>A0A935PXQ8_9PROT</name>
<dbReference type="SUPFAM" id="SSF49373">
    <property type="entry name" value="Invasin/intimin cell-adhesion fragments"/>
    <property type="match status" value="1"/>
</dbReference>
<comment type="caution">
    <text evidence="3">The sequence shown here is derived from an EMBL/GenBank/DDBJ whole genome shotgun (WGS) entry which is preliminary data.</text>
</comment>
<accession>A0A935PXQ8</accession>
<sequence>MSSIFSVARVSPMGHLAARIRSLFGRAAKGAALAAVALAATATPVSAETLLMPSRDARVSVPVVVWGVTTQAPLAPQDPPLPCALNFGDGSDLFDCTGVDRSYIAQAHTYASQGTYTVQLTVGGESTTTTIQVFDPAVLIGGPTGDNNRSLGINMTIQDGLRSLWTQQVNREANFPDGTATSWANYVDFADTSLVVLAFENQGYKIQANVPPTGIYEKYIVRRGLNFVLSSLSEETLGVTPAGNDPCVGVPAATFADCIGYRPPWDTGYTTALAILSVAGSGALTHIDTESGGVTLGKTYGEILQRLVNALAWGQNDGPGVGRGGWDYDFNSLGERADGSTIGWDVLALLDAAAAGATVPPWVKTEFSVLLDSGGILNTDGSFDYTADGNPGGDSAAGPQKVGIGLQGLFLIGETAGGRVTAVTTNLNSWWNGSSGGIGVNGWDCGVPGVGYPNGTNKGCAYSMFNNFKGLKLQNIATLPGVGRPAGPGIQPANDWYADYQDWLVANQTNPTSTDGGYWAGMGFSCCASGAALTAAIAELILSPVALVAPDPILFATVGLSPTTSTNPVGSSHTVTAFAQAANNAPVPGVTIDFKVLTGPNTGKTGTGTTGADGKTTFSYTDTAGPGTDTIRAFIGTSLSSNIVSKIWGMACDFNNDLKVSPADVRLIRPRLNTVATGPTDPYDANHDGVVNVADMRYCQLRQTATTP</sequence>
<reference evidence="3 4" key="1">
    <citation type="submission" date="2020-10" db="EMBL/GenBank/DDBJ databases">
        <title>Connecting structure to function with the recovery of over 1000 high-quality activated sludge metagenome-assembled genomes encoding full-length rRNA genes using long-read sequencing.</title>
        <authorList>
            <person name="Singleton C.M."/>
            <person name="Petriglieri F."/>
            <person name="Kristensen J.M."/>
            <person name="Kirkegaard R.H."/>
            <person name="Michaelsen T.Y."/>
            <person name="Andersen M.H."/>
            <person name="Karst S.M."/>
            <person name="Dueholm M.S."/>
            <person name="Nielsen P.H."/>
            <person name="Albertsen M."/>
        </authorList>
    </citation>
    <scope>NUCLEOTIDE SEQUENCE [LARGE SCALE GENOMIC DNA]</scope>
    <source>
        <strain evidence="3">EsbW_18-Q3-R4-48_BATAC.285</strain>
    </source>
</reference>
<organism evidence="3 4">
    <name type="scientific">Candidatus Accumulibacter proximus</name>
    <dbReference type="NCBI Taxonomy" id="2954385"/>
    <lineage>
        <taxon>Bacteria</taxon>
        <taxon>Pseudomonadati</taxon>
        <taxon>Pseudomonadota</taxon>
        <taxon>Betaproteobacteria</taxon>
        <taxon>Candidatus Accumulibacter</taxon>
    </lineage>
</organism>
<dbReference type="InterPro" id="IPR008964">
    <property type="entry name" value="Invasin/intimin_cell_adhesion"/>
</dbReference>
<dbReference type="AlphaFoldDB" id="A0A935PXQ8"/>
<evidence type="ECO:0000259" key="2">
    <source>
        <dbReference type="PROSITE" id="PS50093"/>
    </source>
</evidence>
<keyword evidence="1" id="KW-0732">Signal</keyword>
<dbReference type="SUPFAM" id="SSF49299">
    <property type="entry name" value="PKD domain"/>
    <property type="match status" value="1"/>
</dbReference>
<feature type="chain" id="PRO_5037073019" description="PKD domain-containing protein" evidence="1">
    <location>
        <begin position="48"/>
        <end position="708"/>
    </location>
</feature>
<dbReference type="Proteomes" id="UP000697998">
    <property type="component" value="Unassembled WGS sequence"/>
</dbReference>
<dbReference type="InterPro" id="IPR018247">
    <property type="entry name" value="EF_Hand_1_Ca_BS"/>
</dbReference>
<protein>
    <recommendedName>
        <fullName evidence="2">PKD domain-containing protein</fullName>
    </recommendedName>
</protein>
<dbReference type="EMBL" id="JADJMH010000009">
    <property type="protein sequence ID" value="MBK7675269.1"/>
    <property type="molecule type" value="Genomic_DNA"/>
</dbReference>
<proteinExistence type="predicted"/>
<gene>
    <name evidence="3" type="ORF">IPJ27_11210</name>
</gene>
<dbReference type="InterPro" id="IPR000601">
    <property type="entry name" value="PKD_dom"/>
</dbReference>
<dbReference type="InterPro" id="IPR035986">
    <property type="entry name" value="PKD_dom_sf"/>
</dbReference>
<dbReference type="PROSITE" id="PS00018">
    <property type="entry name" value="EF_HAND_1"/>
    <property type="match status" value="1"/>
</dbReference>